<dbReference type="InterPro" id="IPR000595">
    <property type="entry name" value="cNMP-bd_dom"/>
</dbReference>
<dbReference type="Pfam" id="PF00027">
    <property type="entry name" value="cNMP_binding"/>
    <property type="match status" value="1"/>
</dbReference>
<dbReference type="RefSeq" id="WP_068171500.1">
    <property type="nucleotide sequence ID" value="NZ_AOGK01000029.1"/>
</dbReference>
<dbReference type="EMBL" id="AOGK01000029">
    <property type="protein sequence ID" value="MDG5977996.1"/>
    <property type="molecule type" value="Genomic_DNA"/>
</dbReference>
<gene>
    <name evidence="2" type="ORF">H010_22271</name>
</gene>
<dbReference type="Proteomes" id="UP001152876">
    <property type="component" value="Unassembled WGS sequence"/>
</dbReference>
<dbReference type="Gene3D" id="2.60.120.10">
    <property type="entry name" value="Jelly Rolls"/>
    <property type="match status" value="1"/>
</dbReference>
<comment type="caution">
    <text evidence="2">The sequence shown here is derived from an EMBL/GenBank/DDBJ whole genome shotgun (WGS) entry which is preliminary data.</text>
</comment>
<evidence type="ECO:0000259" key="1">
    <source>
        <dbReference type="Pfam" id="PF00027"/>
    </source>
</evidence>
<dbReference type="InterPro" id="IPR018490">
    <property type="entry name" value="cNMP-bd_dom_sf"/>
</dbReference>
<feature type="domain" description="Cyclic nucleotide-binding" evidence="1">
    <location>
        <begin position="25"/>
        <end position="108"/>
    </location>
</feature>
<evidence type="ECO:0000313" key="3">
    <source>
        <dbReference type="Proteomes" id="UP001152876"/>
    </source>
</evidence>
<proteinExistence type="predicted"/>
<dbReference type="InterPro" id="IPR014710">
    <property type="entry name" value="RmlC-like_jellyroll"/>
</dbReference>
<dbReference type="CDD" id="cd00038">
    <property type="entry name" value="CAP_ED"/>
    <property type="match status" value="1"/>
</dbReference>
<sequence>MKIEIPLELETLLTPALMAAAEPVTVGKGLPLFRQRQKPRFMHFVVTGEVLLQRMDEQGAALVLQRVRRGFVAEASLQALVYHCDAIAATPSQLVRLPLADLRMALASDARFSQKWISMLSAELRQARLQCERLSLKGVGERLVHLIRTEGAQGRLPMASGLKSLAGDLAVTHEALYRAVAALEREGRLQRVDGHLVWTPPGQPANR</sequence>
<keyword evidence="3" id="KW-1185">Reference proteome</keyword>
<dbReference type="AlphaFoldDB" id="A0A9X4NWK7"/>
<protein>
    <submittedName>
        <fullName evidence="2">Dnr-like transcriptional activator</fullName>
    </submittedName>
</protein>
<evidence type="ECO:0000313" key="2">
    <source>
        <dbReference type="EMBL" id="MDG5977996.1"/>
    </source>
</evidence>
<dbReference type="OrthoDB" id="571714at2"/>
<accession>A0A9X4NWK7</accession>
<organism evidence="2 3">
    <name type="scientific">Hydrogenophaga taeniospiralis CCUG 15921</name>
    <dbReference type="NCBI Taxonomy" id="1281780"/>
    <lineage>
        <taxon>Bacteria</taxon>
        <taxon>Pseudomonadati</taxon>
        <taxon>Pseudomonadota</taxon>
        <taxon>Betaproteobacteria</taxon>
        <taxon>Burkholderiales</taxon>
        <taxon>Comamonadaceae</taxon>
        <taxon>Hydrogenophaga</taxon>
    </lineage>
</organism>
<name>A0A9X4NWK7_9BURK</name>
<reference evidence="2" key="1">
    <citation type="submission" date="2013-01" db="EMBL/GenBank/DDBJ databases">
        <title>Genome draft of Hydrogenophaga taeniospiralis 2K1.</title>
        <authorList>
            <person name="Gomila M."/>
            <person name="Lalucat J."/>
        </authorList>
    </citation>
    <scope>NUCLEOTIDE SEQUENCE</scope>
    <source>
        <strain evidence="2">CCUG 15921</strain>
    </source>
</reference>
<dbReference type="SUPFAM" id="SSF51206">
    <property type="entry name" value="cAMP-binding domain-like"/>
    <property type="match status" value="1"/>
</dbReference>